<keyword evidence="1" id="KW-0472">Membrane</keyword>
<dbReference type="RefSeq" id="WP_159765027.1">
    <property type="nucleotide sequence ID" value="NZ_WUUT01000006.1"/>
</dbReference>
<accession>A0A6B0TI64</accession>
<evidence type="ECO:0000313" key="3">
    <source>
        <dbReference type="Proteomes" id="UP000466535"/>
    </source>
</evidence>
<keyword evidence="3" id="KW-1185">Reference proteome</keyword>
<dbReference type="EMBL" id="WUUT01000006">
    <property type="protein sequence ID" value="MXR52899.1"/>
    <property type="molecule type" value="Genomic_DNA"/>
</dbReference>
<dbReference type="Proteomes" id="UP000466535">
    <property type="component" value="Unassembled WGS sequence"/>
</dbReference>
<reference evidence="2 3" key="1">
    <citation type="submission" date="2019-12" db="EMBL/GenBank/DDBJ databases">
        <title>Isolation and characterization of three novel carbon monoxide-oxidizing members of Halobacteria from salione crusts and soils.</title>
        <authorList>
            <person name="Myers M.R."/>
            <person name="King G.M."/>
        </authorList>
    </citation>
    <scope>NUCLEOTIDE SEQUENCE [LARGE SCALE GENOMIC DNA]</scope>
    <source>
        <strain evidence="2 3">WSH3</strain>
    </source>
</reference>
<protein>
    <submittedName>
        <fullName evidence="2">Uncharacterized protein</fullName>
    </submittedName>
</protein>
<feature type="transmembrane region" description="Helical" evidence="1">
    <location>
        <begin position="447"/>
        <end position="472"/>
    </location>
</feature>
<dbReference type="AlphaFoldDB" id="A0A6B0TI64"/>
<organism evidence="2 3">
    <name type="scientific">Halovenus carboxidivorans</name>
    <dbReference type="NCBI Taxonomy" id="2692199"/>
    <lineage>
        <taxon>Archaea</taxon>
        <taxon>Methanobacteriati</taxon>
        <taxon>Methanobacteriota</taxon>
        <taxon>Stenosarchaea group</taxon>
        <taxon>Halobacteria</taxon>
        <taxon>Halobacteriales</taxon>
        <taxon>Haloarculaceae</taxon>
        <taxon>Halovenus</taxon>
    </lineage>
</organism>
<name>A0A6B0TI64_9EURY</name>
<keyword evidence="1" id="KW-0812">Transmembrane</keyword>
<proteinExistence type="predicted"/>
<feature type="transmembrane region" description="Helical" evidence="1">
    <location>
        <begin position="484"/>
        <end position="505"/>
    </location>
</feature>
<gene>
    <name evidence="2" type="ORF">GRX03_14965</name>
</gene>
<keyword evidence="1" id="KW-1133">Transmembrane helix</keyword>
<sequence length="568" mass="61216">MSTIKTIGVVLLAVLMTTTVVGASAVVAVDRTILDADKVSTTFENEGIQEEMTARAREQVETEVNNSLQGEELPPGISIDANSETVARQAITESYVNGQLTRNIEAIIAFLEGDTENLTLQMNTEPVKQSLIDQFDEEAVTVDTVTLTQQRDLSTADGSIEITDTMVRRLNEDQAGYTSVRRDLRAQQVTDLPIRIRQDESVAVNTVELATAIDLQSAQGDIDVSDRMIEDLNRDAAGYSSTRSDIRQQIQSASSRELSSTEIDQRLRLINEQAKADAAEQARAEYGDQVSEESLQNIIALQNTVIDGLTDPDLDSFEAYADRRDSDKRALEESLTADLNQRLREISADVQADAAAQAETQYSDQVGNETLQAIVDLQSTVIRGFIDPDLTEYSAYESQRDANETALESAIASEIQQRIDGQVDDQISLGNDLDENTGQLETVQSGLGLIGTLVFVLPLLFLGLAALVYAVTRSIRRTVSTAGYSLLVGGGIGAVLGFVLVGRVVGALESSGGGGSAAEEAFIDAFAALARTLFNAHITQSAVLAVLGVILIVGVYVESRRGSSPVRE</sequence>
<feature type="transmembrane region" description="Helical" evidence="1">
    <location>
        <begin position="538"/>
        <end position="557"/>
    </location>
</feature>
<comment type="caution">
    <text evidence="2">The sequence shown here is derived from an EMBL/GenBank/DDBJ whole genome shotgun (WGS) entry which is preliminary data.</text>
</comment>
<dbReference type="OrthoDB" id="239360at2157"/>
<evidence type="ECO:0000256" key="1">
    <source>
        <dbReference type="SAM" id="Phobius"/>
    </source>
</evidence>
<evidence type="ECO:0000313" key="2">
    <source>
        <dbReference type="EMBL" id="MXR52899.1"/>
    </source>
</evidence>